<name>A0A917FM13_9GAMM</name>
<gene>
    <name evidence="3" type="primary">yceI</name>
    <name evidence="3" type="ORF">GCM10011365_07640</name>
</gene>
<evidence type="ECO:0000256" key="1">
    <source>
        <dbReference type="SAM" id="SignalP"/>
    </source>
</evidence>
<dbReference type="AlphaFoldDB" id="A0A917FM13"/>
<comment type="caution">
    <text evidence="3">The sequence shown here is derived from an EMBL/GenBank/DDBJ whole genome shotgun (WGS) entry which is preliminary data.</text>
</comment>
<proteinExistence type="predicted"/>
<dbReference type="EMBL" id="BMEO01000002">
    <property type="protein sequence ID" value="GGF88930.1"/>
    <property type="molecule type" value="Genomic_DNA"/>
</dbReference>
<dbReference type="RefSeq" id="WP_188364348.1">
    <property type="nucleotide sequence ID" value="NZ_BAABJF010000032.1"/>
</dbReference>
<dbReference type="Gene3D" id="2.40.128.110">
    <property type="entry name" value="Lipid/polyisoprenoid-binding, YceI-like"/>
    <property type="match status" value="1"/>
</dbReference>
<evidence type="ECO:0000259" key="2">
    <source>
        <dbReference type="SMART" id="SM00867"/>
    </source>
</evidence>
<feature type="chain" id="PRO_5036734684" evidence="1">
    <location>
        <begin position="20"/>
        <end position="188"/>
    </location>
</feature>
<evidence type="ECO:0000313" key="3">
    <source>
        <dbReference type="EMBL" id="GGF88930.1"/>
    </source>
</evidence>
<dbReference type="NCBIfam" id="NF002994">
    <property type="entry name" value="PRK03757.1"/>
    <property type="match status" value="1"/>
</dbReference>
<dbReference type="PANTHER" id="PTHR34406:SF1">
    <property type="entry name" value="PROTEIN YCEI"/>
    <property type="match status" value="1"/>
</dbReference>
<reference evidence="3" key="1">
    <citation type="journal article" date="2014" name="Int. J. Syst. Evol. Microbiol.">
        <title>Complete genome sequence of Corynebacterium casei LMG S-19264T (=DSM 44701T), isolated from a smear-ripened cheese.</title>
        <authorList>
            <consortium name="US DOE Joint Genome Institute (JGI-PGF)"/>
            <person name="Walter F."/>
            <person name="Albersmeier A."/>
            <person name="Kalinowski J."/>
            <person name="Ruckert C."/>
        </authorList>
    </citation>
    <scope>NUCLEOTIDE SEQUENCE</scope>
    <source>
        <strain evidence="3">CGMCC 1.12181</strain>
    </source>
</reference>
<dbReference type="PANTHER" id="PTHR34406">
    <property type="entry name" value="PROTEIN YCEI"/>
    <property type="match status" value="1"/>
</dbReference>
<evidence type="ECO:0000313" key="4">
    <source>
        <dbReference type="Proteomes" id="UP000605253"/>
    </source>
</evidence>
<organism evidence="3 4">
    <name type="scientific">Marinicella pacifica</name>
    <dbReference type="NCBI Taxonomy" id="1171543"/>
    <lineage>
        <taxon>Bacteria</taxon>
        <taxon>Pseudomonadati</taxon>
        <taxon>Pseudomonadota</taxon>
        <taxon>Gammaproteobacteria</taxon>
        <taxon>Lysobacterales</taxon>
        <taxon>Marinicellaceae</taxon>
        <taxon>Marinicella</taxon>
    </lineage>
</organism>
<dbReference type="SMART" id="SM00867">
    <property type="entry name" value="YceI"/>
    <property type="match status" value="1"/>
</dbReference>
<dbReference type="InterPro" id="IPR007372">
    <property type="entry name" value="Lipid/polyisoprenoid-bd_YceI"/>
</dbReference>
<keyword evidence="4" id="KW-1185">Reference proteome</keyword>
<accession>A0A917FM13</accession>
<reference evidence="3" key="2">
    <citation type="submission" date="2020-09" db="EMBL/GenBank/DDBJ databases">
        <authorList>
            <person name="Sun Q."/>
            <person name="Zhou Y."/>
        </authorList>
    </citation>
    <scope>NUCLEOTIDE SEQUENCE</scope>
    <source>
        <strain evidence="3">CGMCC 1.12181</strain>
    </source>
</reference>
<dbReference type="Pfam" id="PF04264">
    <property type="entry name" value="YceI"/>
    <property type="match status" value="1"/>
</dbReference>
<feature type="signal peptide" evidence="1">
    <location>
        <begin position="1"/>
        <end position="19"/>
    </location>
</feature>
<sequence>MKKFIYYLVLGLGTLSAQAAEYDLDIKGQHAFVQFKIQHLGFSWLYGRFDNFDGSFTYDENAPEKASIEMTVQTGSVNSNHAERDKHLRSDDFLNVAKYPTAQFVSSSFTPTKDGHGTMTGDLTINGVTNEVELDVQFVGAGDDPWGGHRRGYEATTEINLSDYKIKRSLGPSSEKLYLTVSVEGIKK</sequence>
<keyword evidence="1" id="KW-0732">Signal</keyword>
<dbReference type="SUPFAM" id="SSF101874">
    <property type="entry name" value="YceI-like"/>
    <property type="match status" value="1"/>
</dbReference>
<protein>
    <submittedName>
        <fullName evidence="3">Protein YceI</fullName>
    </submittedName>
</protein>
<dbReference type="Proteomes" id="UP000605253">
    <property type="component" value="Unassembled WGS sequence"/>
</dbReference>
<feature type="domain" description="Lipid/polyisoprenoid-binding YceI-like" evidence="2">
    <location>
        <begin position="21"/>
        <end position="186"/>
    </location>
</feature>
<dbReference type="InterPro" id="IPR036761">
    <property type="entry name" value="TTHA0802/YceI-like_sf"/>
</dbReference>